<dbReference type="RefSeq" id="WP_156743904.1">
    <property type="nucleotide sequence ID" value="NZ_CACRYJ010000071.1"/>
</dbReference>
<evidence type="ECO:0008006" key="3">
    <source>
        <dbReference type="Google" id="ProtNLM"/>
    </source>
</evidence>
<accession>A0A7M4DT82</accession>
<sequence length="275" mass="28891">MFLLGPGPIPATSEELSQRLTAGLSELMGLGEDAPIKVAATLADDGSVPSVQIDLSGARIRTRGSDRSEPTFTDRQATVLGDLQIQGSPITAEGVPLTASAQVRDLPVAWRHTAEGVLWLWPDEETDRDVAPEGHAEASAIIADVTAALKARGTSALARRGFTLKDLTLEVKATTPKSATLRAEATVGKSILSAKAILTGEASFDDTSRMTVRNLKLTSGNPLVAALLSVAKRYTDEWDGRTVDLSQYAFAGARVRDVSISTEGGVVRLKATAGA</sequence>
<reference evidence="1 2" key="1">
    <citation type="submission" date="2019-11" db="EMBL/GenBank/DDBJ databases">
        <authorList>
            <person name="Criscuolo A."/>
        </authorList>
    </citation>
    <scope>NUCLEOTIDE SEQUENCE [LARGE SCALE GENOMIC DNA]</scope>
    <source>
        <strain evidence="1">CIP111667</strain>
    </source>
</reference>
<dbReference type="AlphaFoldDB" id="A0A7M4DT82"/>
<comment type="caution">
    <text evidence="1">The sequence shown here is derived from an EMBL/GenBank/DDBJ whole genome shotgun (WGS) entry which is preliminary data.</text>
</comment>
<evidence type="ECO:0000313" key="1">
    <source>
        <dbReference type="EMBL" id="VZO40676.1"/>
    </source>
</evidence>
<proteinExistence type="predicted"/>
<protein>
    <recommendedName>
        <fullName evidence="3">DUF2993 domain-containing protein</fullName>
    </recommendedName>
</protein>
<evidence type="ECO:0000313" key="2">
    <source>
        <dbReference type="Proteomes" id="UP000419743"/>
    </source>
</evidence>
<keyword evidence="2" id="KW-1185">Reference proteome</keyword>
<dbReference type="Proteomes" id="UP000419743">
    <property type="component" value="Unassembled WGS sequence"/>
</dbReference>
<gene>
    <name evidence="1" type="ORF">HALOF300_05384</name>
</gene>
<dbReference type="EMBL" id="CACRYJ010000071">
    <property type="protein sequence ID" value="VZO40676.1"/>
    <property type="molecule type" value="Genomic_DNA"/>
</dbReference>
<organism evidence="1 2">
    <name type="scientific">Occultella aeris</name>
    <dbReference type="NCBI Taxonomy" id="2761496"/>
    <lineage>
        <taxon>Bacteria</taxon>
        <taxon>Bacillati</taxon>
        <taxon>Actinomycetota</taxon>
        <taxon>Actinomycetes</taxon>
        <taxon>Micrococcales</taxon>
        <taxon>Ruaniaceae</taxon>
        <taxon>Occultella</taxon>
    </lineage>
</organism>
<name>A0A7M4DT82_9MICO</name>